<dbReference type="EMBL" id="SOBG01000002">
    <property type="protein sequence ID" value="TDT72006.1"/>
    <property type="molecule type" value="Genomic_DNA"/>
</dbReference>
<evidence type="ECO:0000256" key="3">
    <source>
        <dbReference type="ARBA" id="ARBA00022519"/>
    </source>
</evidence>
<proteinExistence type="predicted"/>
<dbReference type="GO" id="GO:0016020">
    <property type="term" value="C:membrane"/>
    <property type="evidence" value="ECO:0007669"/>
    <property type="project" value="InterPro"/>
</dbReference>
<keyword evidence="6" id="KW-0288">FMN</keyword>
<feature type="transmembrane region" description="Helical" evidence="16">
    <location>
        <begin position="6"/>
        <end position="28"/>
    </location>
</feature>
<evidence type="ECO:0000256" key="5">
    <source>
        <dbReference type="ARBA" id="ARBA00022630"/>
    </source>
</evidence>
<evidence type="ECO:0000256" key="10">
    <source>
        <dbReference type="ARBA" id="ARBA00023027"/>
    </source>
</evidence>
<evidence type="ECO:0000256" key="7">
    <source>
        <dbReference type="ARBA" id="ARBA00022692"/>
    </source>
</evidence>
<keyword evidence="13" id="KW-0830">Ubiquinone</keyword>
<dbReference type="GO" id="GO:0010181">
    <property type="term" value="F:FMN binding"/>
    <property type="evidence" value="ECO:0007669"/>
    <property type="project" value="InterPro"/>
</dbReference>
<evidence type="ECO:0000256" key="14">
    <source>
        <dbReference type="ARBA" id="ARBA00023136"/>
    </source>
</evidence>
<evidence type="ECO:0000259" key="17">
    <source>
        <dbReference type="SMART" id="SM00900"/>
    </source>
</evidence>
<keyword evidence="15" id="KW-0739">Sodium transport</keyword>
<evidence type="ECO:0000256" key="6">
    <source>
        <dbReference type="ARBA" id="ARBA00022643"/>
    </source>
</evidence>
<dbReference type="InterPro" id="IPR007329">
    <property type="entry name" value="FMN-bd"/>
</dbReference>
<dbReference type="AlphaFoldDB" id="A0AA46E0E2"/>
<keyword evidence="9 16" id="KW-1133">Transmembrane helix</keyword>
<keyword evidence="5" id="KW-0285">Flavoprotein</keyword>
<dbReference type="GO" id="GO:0006814">
    <property type="term" value="P:sodium ion transport"/>
    <property type="evidence" value="ECO:0007669"/>
    <property type="project" value="UniProtKB-KW"/>
</dbReference>
<name>A0AA46E0E2_9FUSO</name>
<evidence type="ECO:0000256" key="12">
    <source>
        <dbReference type="ARBA" id="ARBA00023065"/>
    </source>
</evidence>
<dbReference type="Proteomes" id="UP000294678">
    <property type="component" value="Unassembled WGS sequence"/>
</dbReference>
<keyword evidence="11" id="KW-0915">Sodium</keyword>
<dbReference type="PANTHER" id="PTHR37838">
    <property type="entry name" value="NA(+)-TRANSLOCATING NADH-QUINONE REDUCTASE SUBUNIT C"/>
    <property type="match status" value="1"/>
</dbReference>
<evidence type="ECO:0000256" key="16">
    <source>
        <dbReference type="SAM" id="Phobius"/>
    </source>
</evidence>
<accession>A0AA46E0E2</accession>
<keyword evidence="4" id="KW-0597">Phosphoprotein</keyword>
<dbReference type="GO" id="GO:0016655">
    <property type="term" value="F:oxidoreductase activity, acting on NAD(P)H, quinone or similar compound as acceptor"/>
    <property type="evidence" value="ECO:0007669"/>
    <property type="project" value="InterPro"/>
</dbReference>
<gene>
    <name evidence="18" type="ORF">EV215_0701</name>
</gene>
<keyword evidence="8" id="KW-1278">Translocase</keyword>
<keyword evidence="1" id="KW-0813">Transport</keyword>
<dbReference type="RefSeq" id="WP_134112593.1">
    <property type="nucleotide sequence ID" value="NZ_SOBG01000002.1"/>
</dbReference>
<reference evidence="18 19" key="1">
    <citation type="submission" date="2019-03" db="EMBL/GenBank/DDBJ databases">
        <title>Genomic Encyclopedia of Type Strains, Phase IV (KMG-IV): sequencing the most valuable type-strain genomes for metagenomic binning, comparative biology and taxonomic classification.</title>
        <authorList>
            <person name="Goeker M."/>
        </authorList>
    </citation>
    <scope>NUCLEOTIDE SEQUENCE [LARGE SCALE GENOMIC DNA]</scope>
    <source>
        <strain evidence="18 19">DSM 100055</strain>
    </source>
</reference>
<organism evidence="18 19">
    <name type="scientific">Hypnocyclicus thermotrophus</name>
    <dbReference type="NCBI Taxonomy" id="1627895"/>
    <lineage>
        <taxon>Bacteria</taxon>
        <taxon>Fusobacteriati</taxon>
        <taxon>Fusobacteriota</taxon>
        <taxon>Fusobacteriia</taxon>
        <taxon>Fusobacteriales</taxon>
        <taxon>Fusobacteriaceae</taxon>
        <taxon>Hypnocyclicus</taxon>
    </lineage>
</organism>
<keyword evidence="2" id="KW-1003">Cell membrane</keyword>
<keyword evidence="12" id="KW-0406">Ion transport</keyword>
<dbReference type="InterPro" id="IPR010204">
    <property type="entry name" value="NqrC"/>
</dbReference>
<evidence type="ECO:0000256" key="2">
    <source>
        <dbReference type="ARBA" id="ARBA00022475"/>
    </source>
</evidence>
<comment type="caution">
    <text evidence="18">The sequence shown here is derived from an EMBL/GenBank/DDBJ whole genome shotgun (WGS) entry which is preliminary data.</text>
</comment>
<evidence type="ECO:0000256" key="11">
    <source>
        <dbReference type="ARBA" id="ARBA00023053"/>
    </source>
</evidence>
<keyword evidence="7 16" id="KW-0812">Transmembrane</keyword>
<protein>
    <submittedName>
        <fullName evidence="18">Na+-transporting NADH:ubiquinone oxidoreductase subunit C</fullName>
    </submittedName>
</protein>
<dbReference type="Pfam" id="PF04205">
    <property type="entry name" value="FMN_bind"/>
    <property type="match status" value="1"/>
</dbReference>
<evidence type="ECO:0000256" key="13">
    <source>
        <dbReference type="ARBA" id="ARBA00023075"/>
    </source>
</evidence>
<evidence type="ECO:0000256" key="9">
    <source>
        <dbReference type="ARBA" id="ARBA00022989"/>
    </source>
</evidence>
<evidence type="ECO:0000256" key="4">
    <source>
        <dbReference type="ARBA" id="ARBA00022553"/>
    </source>
</evidence>
<keyword evidence="14 16" id="KW-0472">Membrane</keyword>
<keyword evidence="19" id="KW-1185">Reference proteome</keyword>
<keyword evidence="3" id="KW-0997">Cell inner membrane</keyword>
<dbReference type="SMART" id="SM00900">
    <property type="entry name" value="FMN_bind"/>
    <property type="match status" value="1"/>
</dbReference>
<keyword evidence="10" id="KW-0520">NAD</keyword>
<evidence type="ECO:0000256" key="15">
    <source>
        <dbReference type="ARBA" id="ARBA00023201"/>
    </source>
</evidence>
<sequence>MKKDNIVYTVIFSVVITFIFVFLLSLTYQATKGKVAKNEKLFEIKAFLNSAGYDLNTINNYEEFFNENFKEEKTNIWSTNKNGEKIIIYKFSGNGLWGTIYGVIAFNKNLDKIIGLEITSHSETPGLGGRIEEEWFKNQFKNQQINDKFKIVMGDGKGDFEPNDNSVDGITGATRTTESLQKIIVDAYEFVKSNR</sequence>
<dbReference type="PANTHER" id="PTHR37838:SF1">
    <property type="entry name" value="NA(+)-TRANSLOCATING NADH-QUINONE REDUCTASE SUBUNIT C"/>
    <property type="match status" value="1"/>
</dbReference>
<evidence type="ECO:0000313" key="19">
    <source>
        <dbReference type="Proteomes" id="UP000294678"/>
    </source>
</evidence>
<evidence type="ECO:0000256" key="8">
    <source>
        <dbReference type="ARBA" id="ARBA00022967"/>
    </source>
</evidence>
<feature type="domain" description="FMN-binding" evidence="17">
    <location>
        <begin position="95"/>
        <end position="191"/>
    </location>
</feature>
<evidence type="ECO:0000313" key="18">
    <source>
        <dbReference type="EMBL" id="TDT72006.1"/>
    </source>
</evidence>
<evidence type="ECO:0000256" key="1">
    <source>
        <dbReference type="ARBA" id="ARBA00022448"/>
    </source>
</evidence>